<dbReference type="EMBL" id="CP006850">
    <property type="protein sequence ID" value="AHH20525.1"/>
    <property type="molecule type" value="Genomic_DNA"/>
</dbReference>
<dbReference type="Pfam" id="PF12079">
    <property type="entry name" value="DUF3558"/>
    <property type="match status" value="1"/>
</dbReference>
<proteinExistence type="predicted"/>
<keyword evidence="3" id="KW-1185">Reference proteome</keyword>
<evidence type="ECO:0000313" key="2">
    <source>
        <dbReference type="EMBL" id="AHH20525.1"/>
    </source>
</evidence>
<dbReference type="KEGG" id="nno:NONO_c57470"/>
<name>W5TME1_9NOCA</name>
<sequence length="232" mass="24826">MPQTRQPSSRHTGSGQMYETRYALPTAAVSAAAVLLLSACGSTDKPTEDASSAPPGQPQSTSVASATPPRPTLTAEKLQPPSQDNEYTRSSGKPKVSFDPCTWIPDGPISNLGFNPSTRERGSDIVAEYTFLTCDFNNEDVALQLDSGNIGLNDVKQKYLGRTQDLTINERPAIMTPSKTASNDCSIDIETEVGYFGITVIVNTHGGVKGLKPCDRIVDIATTLEPYIGKDN</sequence>
<evidence type="ECO:0000313" key="3">
    <source>
        <dbReference type="Proteomes" id="UP000019150"/>
    </source>
</evidence>
<protein>
    <recommendedName>
        <fullName evidence="4">DUF3558 domain-containing protein</fullName>
    </recommendedName>
</protein>
<feature type="compositionally biased region" description="Polar residues" evidence="1">
    <location>
        <begin position="80"/>
        <end position="91"/>
    </location>
</feature>
<evidence type="ECO:0000256" key="1">
    <source>
        <dbReference type="SAM" id="MobiDB-lite"/>
    </source>
</evidence>
<dbReference type="eggNOG" id="ENOG50310AD">
    <property type="taxonomic scope" value="Bacteria"/>
</dbReference>
<dbReference type="STRING" id="1415166.NONO_c57470"/>
<reference evidence="2 3" key="1">
    <citation type="journal article" date="2014" name="Appl. Environ. Microbiol.">
        <title>Insights into the Microbial Degradation of Rubber and Gutta-Percha by Analysis of the Complete Genome of Nocardia nova SH22a.</title>
        <authorList>
            <person name="Luo Q."/>
            <person name="Hiessl S."/>
            <person name="Poehlein A."/>
            <person name="Daniel R."/>
            <person name="Steinbuchel A."/>
        </authorList>
    </citation>
    <scope>NUCLEOTIDE SEQUENCE [LARGE SCALE GENOMIC DNA]</scope>
    <source>
        <strain evidence="2">SH22a</strain>
    </source>
</reference>
<dbReference type="Proteomes" id="UP000019150">
    <property type="component" value="Chromosome"/>
</dbReference>
<organism evidence="2 3">
    <name type="scientific">Nocardia nova SH22a</name>
    <dbReference type="NCBI Taxonomy" id="1415166"/>
    <lineage>
        <taxon>Bacteria</taxon>
        <taxon>Bacillati</taxon>
        <taxon>Actinomycetota</taxon>
        <taxon>Actinomycetes</taxon>
        <taxon>Mycobacteriales</taxon>
        <taxon>Nocardiaceae</taxon>
        <taxon>Nocardia</taxon>
    </lineage>
</organism>
<dbReference type="AlphaFoldDB" id="W5TME1"/>
<evidence type="ECO:0008006" key="4">
    <source>
        <dbReference type="Google" id="ProtNLM"/>
    </source>
</evidence>
<accession>W5TME1</accession>
<dbReference type="InterPro" id="IPR024520">
    <property type="entry name" value="DUF3558"/>
</dbReference>
<gene>
    <name evidence="2" type="ORF">NONO_c57470</name>
</gene>
<feature type="region of interest" description="Disordered" evidence="1">
    <location>
        <begin position="42"/>
        <end position="101"/>
    </location>
</feature>
<dbReference type="HOGENOM" id="CLU_1193863_0_0_11"/>